<dbReference type="GO" id="GO:0006623">
    <property type="term" value="P:protein targeting to vacuole"/>
    <property type="evidence" value="ECO:0007669"/>
    <property type="project" value="TreeGrafter"/>
</dbReference>
<dbReference type="InterPro" id="IPR045162">
    <property type="entry name" value="Vps15-like"/>
</dbReference>
<dbReference type="STRING" id="6832.A0A553PIG1"/>
<dbReference type="GO" id="GO:0016236">
    <property type="term" value="P:macroautophagy"/>
    <property type="evidence" value="ECO:0007669"/>
    <property type="project" value="InterPro"/>
</dbReference>
<keyword evidence="4" id="KW-1185">Reference proteome</keyword>
<accession>A0A553PIG1</accession>
<dbReference type="GO" id="GO:0071561">
    <property type="term" value="C:nucleus-vacuole junction"/>
    <property type="evidence" value="ECO:0007669"/>
    <property type="project" value="TreeGrafter"/>
</dbReference>
<sequence>MAGAFRCRAKAHEAVTVCSIKSSAMCSNRSSTSSSNCSCTSTSLTNSFRRCLSKIWAEGAPPAGDGVVVAPEEPEAPLPASRPTIEAPLTAIGGAETTAVGPPLGFRPKETGLCDSEEFVIVRCVNAMTELTSLGMLEKISLHSLLKETVPYLIHPNLWIRQATCDFISSAAKQMSEVDVLVKLGRILEPFVREEVIQVQTPAIVFSKLHEHLPRNLFELVLKSGDIDGLLSILETRRTKRALSSFHLGLSSGMNPVLHAEVPTPMQQLLKRLQNEGESINALQAVVRTHYGFSNQYT</sequence>
<proteinExistence type="predicted"/>
<dbReference type="AlphaFoldDB" id="A0A553PIG1"/>
<dbReference type="InterPro" id="IPR055231">
    <property type="entry name" value="2AA_helical"/>
</dbReference>
<gene>
    <name evidence="3" type="ORF">TCAL_16986</name>
</gene>
<dbReference type="GO" id="GO:0045324">
    <property type="term" value="P:late endosome to vacuole transport"/>
    <property type="evidence" value="ECO:0007669"/>
    <property type="project" value="InterPro"/>
</dbReference>
<feature type="domain" description="Phosphatase 2A Regulatory Subunit A helical" evidence="2">
    <location>
        <begin position="111"/>
        <end position="221"/>
    </location>
</feature>
<comment type="caution">
    <text evidence="3">The sequence shown here is derived from an EMBL/GenBank/DDBJ whole genome shotgun (WGS) entry which is preliminary data.</text>
</comment>
<evidence type="ECO:0000259" key="2">
    <source>
        <dbReference type="Pfam" id="PF22956"/>
    </source>
</evidence>
<dbReference type="Proteomes" id="UP000318571">
    <property type="component" value="Chromosome 5"/>
</dbReference>
<reference evidence="3 4" key="1">
    <citation type="journal article" date="2018" name="Nat. Ecol. Evol.">
        <title>Genomic signatures of mitonuclear coevolution across populations of Tigriopus californicus.</title>
        <authorList>
            <person name="Barreto F.S."/>
            <person name="Watson E.T."/>
            <person name="Lima T.G."/>
            <person name="Willett C.S."/>
            <person name="Edmands S."/>
            <person name="Li W."/>
            <person name="Burton R.S."/>
        </authorList>
    </citation>
    <scope>NUCLEOTIDE SEQUENCE [LARGE SCALE GENOMIC DNA]</scope>
    <source>
        <strain evidence="3 4">San Diego</strain>
    </source>
</reference>
<dbReference type="PANTHER" id="PTHR17583:SF0">
    <property type="entry name" value="PHOSPHOINOSITIDE 3-KINASE REGULATORY SUBUNIT 4"/>
    <property type="match status" value="1"/>
</dbReference>
<keyword evidence="1" id="KW-0677">Repeat</keyword>
<name>A0A553PIG1_TIGCA</name>
<dbReference type="EMBL" id="VCGU01000004">
    <property type="protein sequence ID" value="TRY77463.1"/>
    <property type="molecule type" value="Genomic_DNA"/>
</dbReference>
<dbReference type="GO" id="GO:0034271">
    <property type="term" value="C:phosphatidylinositol 3-kinase complex, class III, type I"/>
    <property type="evidence" value="ECO:0007669"/>
    <property type="project" value="TreeGrafter"/>
</dbReference>
<protein>
    <recommendedName>
        <fullName evidence="2">Phosphatase 2A Regulatory Subunit A helical domain-containing protein</fullName>
    </recommendedName>
</protein>
<dbReference type="GO" id="GO:0034272">
    <property type="term" value="C:phosphatidylinositol 3-kinase complex, class III, type II"/>
    <property type="evidence" value="ECO:0007669"/>
    <property type="project" value="TreeGrafter"/>
</dbReference>
<dbReference type="Pfam" id="PF22956">
    <property type="entry name" value="VPS15-like_hel"/>
    <property type="match status" value="1"/>
</dbReference>
<dbReference type="PANTHER" id="PTHR17583">
    <property type="entry name" value="PHOSPHOINOSITIDE 3-KINASE REGULATORY SUBUNIT 4"/>
    <property type="match status" value="1"/>
</dbReference>
<dbReference type="GO" id="GO:0005770">
    <property type="term" value="C:late endosome"/>
    <property type="evidence" value="ECO:0007669"/>
    <property type="project" value="TreeGrafter"/>
</dbReference>
<evidence type="ECO:0000256" key="1">
    <source>
        <dbReference type="ARBA" id="ARBA00022737"/>
    </source>
</evidence>
<dbReference type="GO" id="GO:0004674">
    <property type="term" value="F:protein serine/threonine kinase activity"/>
    <property type="evidence" value="ECO:0007669"/>
    <property type="project" value="InterPro"/>
</dbReference>
<evidence type="ECO:0000313" key="4">
    <source>
        <dbReference type="Proteomes" id="UP000318571"/>
    </source>
</evidence>
<organism evidence="3 4">
    <name type="scientific">Tigriopus californicus</name>
    <name type="common">Marine copepod</name>
    <dbReference type="NCBI Taxonomy" id="6832"/>
    <lineage>
        <taxon>Eukaryota</taxon>
        <taxon>Metazoa</taxon>
        <taxon>Ecdysozoa</taxon>
        <taxon>Arthropoda</taxon>
        <taxon>Crustacea</taxon>
        <taxon>Multicrustacea</taxon>
        <taxon>Hexanauplia</taxon>
        <taxon>Copepoda</taxon>
        <taxon>Harpacticoida</taxon>
        <taxon>Harpacticidae</taxon>
        <taxon>Tigriopus</taxon>
    </lineage>
</organism>
<evidence type="ECO:0000313" key="3">
    <source>
        <dbReference type="EMBL" id="TRY77463.1"/>
    </source>
</evidence>